<name>A0A2P8CZ38_9ACTN</name>
<dbReference type="Pfam" id="PF13556">
    <property type="entry name" value="HTH_30"/>
    <property type="match status" value="1"/>
</dbReference>
<sequence length="555" mass="58802">MKNGTELVVYDKEEYVQGPLLSTVTETLGTTVMAVWVDAADPGARCDDVVIHDAAAEFAAGPGDLLLAVGVDPATAVGVIDAAARHQVTAVVVRATPELRACLSGPARRAGVALLGLAADVGWARFTGQLRGLLTTTGAEVDAGPAGPPSRELADFANALCESVGGSVMIFNPQQEVLAFSRLAESDDPMRRQAVLDQRGPAWYRARLREHGVYRRLWRSDDVVDIPAVPDRNVRRRIAVAVRSGDEILGSIWVAERGAPLDPDAKVVLRGAAASAAQYLSRLGARSHTRRHATEAIARRVLGGETDDEVVEWLDFDWDQPSAAMSCVFADTGQGDARSLAGLLSVHLPAMDCVAVPVPARGRVDVLLCQLGGRDAAELATAAREVVQRAAAASGAAVLAALGPVVPGAERVPDSLAEADLVLRVLRRSGAAETRVARPEEVRAAADVLALADEVGSRPRFARGPVPDLLAYDREHHTGYAASLAAYLDALGDVIAAARALHVHPNTLRYRLRRMGPICGIDLNDPDERLVAALHLRRADLDQPTSRGTKAESPV</sequence>
<dbReference type="RefSeq" id="WP_106585906.1">
    <property type="nucleotide sequence ID" value="NZ_PYGA01000023.1"/>
</dbReference>
<reference evidence="2 3" key="1">
    <citation type="submission" date="2018-03" db="EMBL/GenBank/DDBJ databases">
        <title>Genomic Encyclopedia of Archaeal and Bacterial Type Strains, Phase II (KMG-II): from individual species to whole genera.</title>
        <authorList>
            <person name="Goeker M."/>
        </authorList>
    </citation>
    <scope>NUCLEOTIDE SEQUENCE [LARGE SCALE GENOMIC DNA]</scope>
    <source>
        <strain evidence="2 3">DSM 45312</strain>
    </source>
</reference>
<organism evidence="2 3">
    <name type="scientific">Murinocardiopsis flavida</name>
    <dbReference type="NCBI Taxonomy" id="645275"/>
    <lineage>
        <taxon>Bacteria</taxon>
        <taxon>Bacillati</taxon>
        <taxon>Actinomycetota</taxon>
        <taxon>Actinomycetes</taxon>
        <taxon>Streptosporangiales</taxon>
        <taxon>Nocardiopsidaceae</taxon>
        <taxon>Murinocardiopsis</taxon>
    </lineage>
</organism>
<dbReference type="OrthoDB" id="3190266at2"/>
<dbReference type="Proteomes" id="UP000240542">
    <property type="component" value="Unassembled WGS sequence"/>
</dbReference>
<evidence type="ECO:0000313" key="2">
    <source>
        <dbReference type="EMBL" id="PSK90220.1"/>
    </source>
</evidence>
<evidence type="ECO:0000259" key="1">
    <source>
        <dbReference type="Pfam" id="PF13556"/>
    </source>
</evidence>
<comment type="caution">
    <text evidence="2">The sequence shown here is derived from an EMBL/GenBank/DDBJ whole genome shotgun (WGS) entry which is preliminary data.</text>
</comment>
<feature type="domain" description="PucR C-terminal helix-turn-helix" evidence="1">
    <location>
        <begin position="482"/>
        <end position="537"/>
    </location>
</feature>
<dbReference type="InterPro" id="IPR025736">
    <property type="entry name" value="PucR_C-HTH_dom"/>
</dbReference>
<dbReference type="InterPro" id="IPR042070">
    <property type="entry name" value="PucR_C-HTH_sf"/>
</dbReference>
<dbReference type="AlphaFoldDB" id="A0A2P8CZ38"/>
<dbReference type="Gene3D" id="1.10.10.2840">
    <property type="entry name" value="PucR C-terminal helix-turn-helix domain"/>
    <property type="match status" value="1"/>
</dbReference>
<protein>
    <submittedName>
        <fullName evidence="2">PucR-like helix-turn-helix protein</fullName>
    </submittedName>
</protein>
<gene>
    <name evidence="2" type="ORF">CLV63_12349</name>
</gene>
<evidence type="ECO:0000313" key="3">
    <source>
        <dbReference type="Proteomes" id="UP000240542"/>
    </source>
</evidence>
<keyword evidence="3" id="KW-1185">Reference proteome</keyword>
<dbReference type="PANTHER" id="PTHR33744:SF17">
    <property type="entry name" value="CONSERVED PROTEIN"/>
    <property type="match status" value="1"/>
</dbReference>
<dbReference type="EMBL" id="PYGA01000023">
    <property type="protein sequence ID" value="PSK90220.1"/>
    <property type="molecule type" value="Genomic_DNA"/>
</dbReference>
<dbReference type="InterPro" id="IPR051448">
    <property type="entry name" value="CdaR-like_regulators"/>
</dbReference>
<accession>A0A2P8CZ38</accession>
<dbReference type="PANTHER" id="PTHR33744">
    <property type="entry name" value="CARBOHYDRATE DIACID REGULATOR"/>
    <property type="match status" value="1"/>
</dbReference>
<proteinExistence type="predicted"/>